<dbReference type="OMA" id="YDWGRWV"/>
<keyword evidence="1" id="KW-0472">Membrane</keyword>
<dbReference type="Proteomes" id="UP000030854">
    <property type="component" value="Unassembled WGS sequence"/>
</dbReference>
<keyword evidence="3" id="KW-1185">Reference proteome</keyword>
<gene>
    <name evidence="2" type="ORF">EV44_g3251</name>
</gene>
<proteinExistence type="predicted"/>
<sequence length="156" mass="17822">MANDICDLDGFCFRTPWDIWGRWVVFAVIAIIIISLAYLFSRQSNLRRFKYGSPPVYGTGWMSAKNNQPSHHQPNNFMNHNNISPQVPPYYSHRIPPTFGQHFSETTSQENGTFMGINRSQNEGIELTQPKFSHQRLGTNEIIYEPPPGPPPGKVM</sequence>
<evidence type="ECO:0008006" key="4">
    <source>
        <dbReference type="Google" id="ProtNLM"/>
    </source>
</evidence>
<dbReference type="PANTHER" id="PTHR28187">
    <property type="entry name" value="PROTEIN RCR1-RELATED"/>
    <property type="match status" value="1"/>
</dbReference>
<keyword evidence="1" id="KW-1133">Transmembrane helix</keyword>
<evidence type="ECO:0000256" key="1">
    <source>
        <dbReference type="SAM" id="Phobius"/>
    </source>
</evidence>
<dbReference type="HOGENOM" id="CLU_131051_0_0_1"/>
<reference evidence="2 3" key="1">
    <citation type="journal article" date="2014" name="BMC Genomics">
        <title>Adaptive genomic structural variation in the grape powdery mildew pathogen, Erysiphe necator.</title>
        <authorList>
            <person name="Jones L."/>
            <person name="Riaz S."/>
            <person name="Morales-Cruz A."/>
            <person name="Amrine K.C."/>
            <person name="McGuire B."/>
            <person name="Gubler W.D."/>
            <person name="Walker M.A."/>
            <person name="Cantu D."/>
        </authorList>
    </citation>
    <scope>NUCLEOTIDE SEQUENCE [LARGE SCALE GENOMIC DNA]</scope>
    <source>
        <strain evidence="3">c</strain>
    </source>
</reference>
<dbReference type="InterPro" id="IPR020999">
    <property type="entry name" value="Chitin_synth_reg_RCR"/>
</dbReference>
<dbReference type="GO" id="GO:0016192">
    <property type="term" value="P:vesicle-mediated transport"/>
    <property type="evidence" value="ECO:0007669"/>
    <property type="project" value="TreeGrafter"/>
</dbReference>
<organism evidence="2 3">
    <name type="scientific">Uncinula necator</name>
    <name type="common">Grape powdery mildew</name>
    <dbReference type="NCBI Taxonomy" id="52586"/>
    <lineage>
        <taxon>Eukaryota</taxon>
        <taxon>Fungi</taxon>
        <taxon>Dikarya</taxon>
        <taxon>Ascomycota</taxon>
        <taxon>Pezizomycotina</taxon>
        <taxon>Leotiomycetes</taxon>
        <taxon>Erysiphales</taxon>
        <taxon>Erysiphaceae</taxon>
        <taxon>Erysiphe</taxon>
    </lineage>
</organism>
<comment type="caution">
    <text evidence="2">The sequence shown here is derived from an EMBL/GenBank/DDBJ whole genome shotgun (WGS) entry which is preliminary data.</text>
</comment>
<evidence type="ECO:0000313" key="2">
    <source>
        <dbReference type="EMBL" id="KHJ35964.1"/>
    </source>
</evidence>
<evidence type="ECO:0000313" key="3">
    <source>
        <dbReference type="Proteomes" id="UP000030854"/>
    </source>
</evidence>
<name>A0A0B1PHE2_UNCNE</name>
<dbReference type="EMBL" id="JNVN01000184">
    <property type="protein sequence ID" value="KHJ35964.1"/>
    <property type="molecule type" value="Genomic_DNA"/>
</dbReference>
<accession>A0A0B1PHE2</accession>
<dbReference type="Pfam" id="PF12273">
    <property type="entry name" value="RCR"/>
    <property type="match status" value="1"/>
</dbReference>
<protein>
    <recommendedName>
        <fullName evidence="4">Protein RCR2</fullName>
    </recommendedName>
</protein>
<dbReference type="AlphaFoldDB" id="A0A0B1PHE2"/>
<keyword evidence="1" id="KW-0812">Transmembrane</keyword>
<dbReference type="PANTHER" id="PTHR28187:SF1">
    <property type="entry name" value="PROTEIN RCR1-RELATED"/>
    <property type="match status" value="1"/>
</dbReference>
<feature type="transmembrane region" description="Helical" evidence="1">
    <location>
        <begin position="20"/>
        <end position="40"/>
    </location>
</feature>